<protein>
    <recommendedName>
        <fullName evidence="7">Membrane insertase YidC/Oxa/ALB C-terminal domain-containing protein</fullName>
    </recommendedName>
</protein>
<dbReference type="STRING" id="28573.A0A0U1LPW5"/>
<evidence type="ECO:0000313" key="8">
    <source>
        <dbReference type="EMBL" id="CRG85336.1"/>
    </source>
</evidence>
<evidence type="ECO:0000256" key="6">
    <source>
        <dbReference type="RuleBase" id="RU003945"/>
    </source>
</evidence>
<evidence type="ECO:0000256" key="1">
    <source>
        <dbReference type="ARBA" id="ARBA00004141"/>
    </source>
</evidence>
<evidence type="ECO:0000256" key="5">
    <source>
        <dbReference type="ARBA" id="ARBA00023136"/>
    </source>
</evidence>
<dbReference type="EMBL" id="CVMT01000002">
    <property type="protein sequence ID" value="CRG85336.1"/>
    <property type="molecule type" value="Genomic_DNA"/>
</dbReference>
<dbReference type="Proteomes" id="UP000054383">
    <property type="component" value="Unassembled WGS sequence"/>
</dbReference>
<gene>
    <name evidence="8" type="ORF">PISL3812_02431</name>
</gene>
<evidence type="ECO:0000256" key="4">
    <source>
        <dbReference type="ARBA" id="ARBA00022989"/>
    </source>
</evidence>
<evidence type="ECO:0000256" key="3">
    <source>
        <dbReference type="ARBA" id="ARBA00022692"/>
    </source>
</evidence>
<evidence type="ECO:0000256" key="2">
    <source>
        <dbReference type="ARBA" id="ARBA00009877"/>
    </source>
</evidence>
<comment type="similarity">
    <text evidence="2 6">Belongs to the OXA1/ALB3/YidC family.</text>
</comment>
<dbReference type="GO" id="GO:0033617">
    <property type="term" value="P:mitochondrial respiratory chain complex IV assembly"/>
    <property type="evidence" value="ECO:0007669"/>
    <property type="project" value="TreeGrafter"/>
</dbReference>
<accession>A0A0U1LPW5</accession>
<feature type="domain" description="Membrane insertase YidC/Oxa/ALB C-terminal" evidence="7">
    <location>
        <begin position="61"/>
        <end position="306"/>
    </location>
</feature>
<keyword evidence="3 6" id="KW-0812">Transmembrane</keyword>
<dbReference type="InterPro" id="IPR001708">
    <property type="entry name" value="YidC/ALB3/OXA1/COX18"/>
</dbReference>
<evidence type="ECO:0000259" key="7">
    <source>
        <dbReference type="Pfam" id="PF02096"/>
    </source>
</evidence>
<dbReference type="InterPro" id="IPR028055">
    <property type="entry name" value="YidC/Oxa/ALB_C"/>
</dbReference>
<comment type="subcellular location">
    <subcellularLocation>
        <location evidence="1 6">Membrane</location>
        <topology evidence="1 6">Multi-pass membrane protein</topology>
    </subcellularLocation>
</comment>
<dbReference type="PANTHER" id="PTHR12428:SF65">
    <property type="entry name" value="CYTOCHROME C OXIDASE ASSEMBLY PROTEIN COX18, MITOCHONDRIAL"/>
    <property type="match status" value="1"/>
</dbReference>
<dbReference type="GO" id="GO:0032977">
    <property type="term" value="F:membrane insertase activity"/>
    <property type="evidence" value="ECO:0007669"/>
    <property type="project" value="InterPro"/>
</dbReference>
<dbReference type="Pfam" id="PF02096">
    <property type="entry name" value="60KD_IMP"/>
    <property type="match status" value="1"/>
</dbReference>
<dbReference type="AlphaFoldDB" id="A0A0U1LPW5"/>
<dbReference type="GO" id="GO:0032979">
    <property type="term" value="P:protein insertion into mitochondrial inner membrane from matrix"/>
    <property type="evidence" value="ECO:0007669"/>
    <property type="project" value="TreeGrafter"/>
</dbReference>
<keyword evidence="9" id="KW-1185">Reference proteome</keyword>
<reference evidence="8 9" key="1">
    <citation type="submission" date="2015-04" db="EMBL/GenBank/DDBJ databases">
        <authorList>
            <person name="Syromyatnikov M.Y."/>
            <person name="Popov V.N."/>
        </authorList>
    </citation>
    <scope>NUCLEOTIDE SEQUENCE [LARGE SCALE GENOMIC DNA]</scope>
    <source>
        <strain evidence="8">WF-38-12</strain>
    </source>
</reference>
<dbReference type="GO" id="GO:0005743">
    <property type="term" value="C:mitochondrial inner membrane"/>
    <property type="evidence" value="ECO:0007669"/>
    <property type="project" value="TreeGrafter"/>
</dbReference>
<keyword evidence="4" id="KW-1133">Transmembrane helix</keyword>
<name>A0A0U1LPW5_TALIS</name>
<proteinExistence type="inferred from homology"/>
<keyword evidence="5" id="KW-0472">Membrane</keyword>
<sequence>MRPLLRPSHARAITNSRTPRHLIRNFHATRPSSFSPPFAVDVLNFSYGLLHGAHYLTGLPWGVSIPLTAVMVRLIVATPLQISARRHARRRATLNPLLMSYKTNIDRLRKEQSVVEKTLMVSTEQEKIYRKFLKDKRKHLFHRWDISSYAMFYPFLQIPVWLSFMEAVRALCGANAGLFRYFFPVAAGDSGDVTIPGVEPTLATEGFLWFPDLLASDPTGSLPLFLGLSIMLNVQTGWKTKTLAEASDYSDGKMLMLLASKVSKGLCSSFGAYIACTAYITNMPAGMMLYWIASTNVATLQSLFLEKFMFARKPLQPWAQKYVRVLKPGEKPPPKKSLLP</sequence>
<organism evidence="8 9">
    <name type="scientific">Talaromyces islandicus</name>
    <name type="common">Penicillium islandicum</name>
    <dbReference type="NCBI Taxonomy" id="28573"/>
    <lineage>
        <taxon>Eukaryota</taxon>
        <taxon>Fungi</taxon>
        <taxon>Dikarya</taxon>
        <taxon>Ascomycota</taxon>
        <taxon>Pezizomycotina</taxon>
        <taxon>Eurotiomycetes</taxon>
        <taxon>Eurotiomycetidae</taxon>
        <taxon>Eurotiales</taxon>
        <taxon>Trichocomaceae</taxon>
        <taxon>Talaromyces</taxon>
        <taxon>Talaromyces sect. Islandici</taxon>
    </lineage>
</organism>
<dbReference type="OrthoDB" id="2148490at2759"/>
<evidence type="ECO:0000313" key="9">
    <source>
        <dbReference type="Proteomes" id="UP000054383"/>
    </source>
</evidence>
<dbReference type="OMA" id="WQRKRIV"/>
<dbReference type="PANTHER" id="PTHR12428">
    <property type="entry name" value="OXA1"/>
    <property type="match status" value="1"/>
</dbReference>